<gene>
    <name evidence="2" type="ORF">C8035_v006081</name>
</gene>
<sequence>MPTIINGHIHGPRRYTIAESITRIAYHITNPGLISLRDATSAVYILYVLYVTYYTTRSLVYLVFEEDGRQMWCPSTPPPEWGPIPSGWKIGWKVCARILRVMVWRRLGAWFYEVFAWGVIWVVVTFTAEEWLRWRRTRER</sequence>
<dbReference type="AlphaFoldDB" id="A0A4R8Q8E0"/>
<evidence type="ECO:0000313" key="2">
    <source>
        <dbReference type="EMBL" id="TDZ33026.1"/>
    </source>
</evidence>
<keyword evidence="3" id="KW-1185">Reference proteome</keyword>
<keyword evidence="1" id="KW-1133">Transmembrane helix</keyword>
<name>A0A4R8Q8E0_9PEZI</name>
<keyword evidence="1" id="KW-0472">Membrane</keyword>
<dbReference type="Proteomes" id="UP000295083">
    <property type="component" value="Unassembled WGS sequence"/>
</dbReference>
<comment type="caution">
    <text evidence="2">The sequence shown here is derived from an EMBL/GenBank/DDBJ whole genome shotgun (WGS) entry which is preliminary data.</text>
</comment>
<reference evidence="2 3" key="1">
    <citation type="submission" date="2018-11" db="EMBL/GenBank/DDBJ databases">
        <title>Genome sequence and assembly of Colletotrichum spinosum.</title>
        <authorList>
            <person name="Gan P."/>
            <person name="Shirasu K."/>
        </authorList>
    </citation>
    <scope>NUCLEOTIDE SEQUENCE [LARGE SCALE GENOMIC DNA]</scope>
    <source>
        <strain evidence="2 3">CBS 515.97</strain>
    </source>
</reference>
<dbReference type="EMBL" id="QAPG01000070">
    <property type="protein sequence ID" value="TDZ33026.1"/>
    <property type="molecule type" value="Genomic_DNA"/>
</dbReference>
<accession>A0A4R8Q8E0</accession>
<feature type="transmembrane region" description="Helical" evidence="1">
    <location>
        <begin position="109"/>
        <end position="128"/>
    </location>
</feature>
<protein>
    <submittedName>
        <fullName evidence="2">Uncharacterized protein</fullName>
    </submittedName>
</protein>
<keyword evidence="1" id="KW-0812">Transmembrane</keyword>
<evidence type="ECO:0000313" key="3">
    <source>
        <dbReference type="Proteomes" id="UP000295083"/>
    </source>
</evidence>
<organism evidence="2 3">
    <name type="scientific">Colletotrichum spinosum</name>
    <dbReference type="NCBI Taxonomy" id="1347390"/>
    <lineage>
        <taxon>Eukaryota</taxon>
        <taxon>Fungi</taxon>
        <taxon>Dikarya</taxon>
        <taxon>Ascomycota</taxon>
        <taxon>Pezizomycotina</taxon>
        <taxon>Sordariomycetes</taxon>
        <taxon>Hypocreomycetidae</taxon>
        <taxon>Glomerellales</taxon>
        <taxon>Glomerellaceae</taxon>
        <taxon>Colletotrichum</taxon>
        <taxon>Colletotrichum orbiculare species complex</taxon>
    </lineage>
</organism>
<feature type="transmembrane region" description="Helical" evidence="1">
    <location>
        <begin position="44"/>
        <end position="64"/>
    </location>
</feature>
<evidence type="ECO:0000256" key="1">
    <source>
        <dbReference type="SAM" id="Phobius"/>
    </source>
</evidence>
<proteinExistence type="predicted"/>